<comment type="caution">
    <text evidence="2">The sequence shown here is derived from an EMBL/GenBank/DDBJ whole genome shotgun (WGS) entry which is preliminary data.</text>
</comment>
<evidence type="ECO:0000256" key="1">
    <source>
        <dbReference type="SAM" id="MobiDB-lite"/>
    </source>
</evidence>
<feature type="region of interest" description="Disordered" evidence="1">
    <location>
        <begin position="46"/>
        <end position="65"/>
    </location>
</feature>
<gene>
    <name evidence="2" type="ORF">GCM10023169_24210</name>
</gene>
<proteinExistence type="predicted"/>
<dbReference type="RefSeq" id="WP_345216519.1">
    <property type="nucleotide sequence ID" value="NZ_BAABGN010000011.1"/>
</dbReference>
<dbReference type="Proteomes" id="UP001500622">
    <property type="component" value="Unassembled WGS sequence"/>
</dbReference>
<sequence length="65" mass="7402">MTERGSETRANIQDRCRDAHLLHCHGTWIRHADGLEECTDLDCRTPAEGHEHRTDVGEQGRHRAG</sequence>
<organism evidence="2 3">
    <name type="scientific">Georgenia halophila</name>
    <dbReference type="NCBI Taxonomy" id="620889"/>
    <lineage>
        <taxon>Bacteria</taxon>
        <taxon>Bacillati</taxon>
        <taxon>Actinomycetota</taxon>
        <taxon>Actinomycetes</taxon>
        <taxon>Micrococcales</taxon>
        <taxon>Bogoriellaceae</taxon>
        <taxon>Georgenia</taxon>
    </lineage>
</organism>
<evidence type="ECO:0000313" key="2">
    <source>
        <dbReference type="EMBL" id="GAA4425935.1"/>
    </source>
</evidence>
<keyword evidence="3" id="KW-1185">Reference proteome</keyword>
<reference evidence="3" key="1">
    <citation type="journal article" date="2019" name="Int. J. Syst. Evol. Microbiol.">
        <title>The Global Catalogue of Microorganisms (GCM) 10K type strain sequencing project: providing services to taxonomists for standard genome sequencing and annotation.</title>
        <authorList>
            <consortium name="The Broad Institute Genomics Platform"/>
            <consortium name="The Broad Institute Genome Sequencing Center for Infectious Disease"/>
            <person name="Wu L."/>
            <person name="Ma J."/>
        </authorList>
    </citation>
    <scope>NUCLEOTIDE SEQUENCE [LARGE SCALE GENOMIC DNA]</scope>
    <source>
        <strain evidence="3">JCM 17810</strain>
    </source>
</reference>
<dbReference type="EMBL" id="BAABGN010000011">
    <property type="protein sequence ID" value="GAA4425935.1"/>
    <property type="molecule type" value="Genomic_DNA"/>
</dbReference>
<protein>
    <submittedName>
        <fullName evidence="2">Uncharacterized protein</fullName>
    </submittedName>
</protein>
<evidence type="ECO:0000313" key="3">
    <source>
        <dbReference type="Proteomes" id="UP001500622"/>
    </source>
</evidence>
<name>A0ABP8LBC2_9MICO</name>
<accession>A0ABP8LBC2</accession>